<evidence type="ECO:0008006" key="4">
    <source>
        <dbReference type="Google" id="ProtNLM"/>
    </source>
</evidence>
<dbReference type="STRING" id="4533.J3MC71"/>
<reference evidence="2" key="2">
    <citation type="submission" date="2013-04" db="UniProtKB">
        <authorList>
            <consortium name="EnsemblPlants"/>
        </authorList>
    </citation>
    <scope>IDENTIFICATION</scope>
</reference>
<name>J3MC71_ORYBR</name>
<reference evidence="2" key="1">
    <citation type="journal article" date="2013" name="Nat. Commun.">
        <title>Whole-genome sequencing of Oryza brachyantha reveals mechanisms underlying Oryza genome evolution.</title>
        <authorList>
            <person name="Chen J."/>
            <person name="Huang Q."/>
            <person name="Gao D."/>
            <person name="Wang J."/>
            <person name="Lang Y."/>
            <person name="Liu T."/>
            <person name="Li B."/>
            <person name="Bai Z."/>
            <person name="Luis Goicoechea J."/>
            <person name="Liang C."/>
            <person name="Chen C."/>
            <person name="Zhang W."/>
            <person name="Sun S."/>
            <person name="Liao Y."/>
            <person name="Zhang X."/>
            <person name="Yang L."/>
            <person name="Song C."/>
            <person name="Wang M."/>
            <person name="Shi J."/>
            <person name="Liu G."/>
            <person name="Liu J."/>
            <person name="Zhou H."/>
            <person name="Zhou W."/>
            <person name="Yu Q."/>
            <person name="An N."/>
            <person name="Chen Y."/>
            <person name="Cai Q."/>
            <person name="Wang B."/>
            <person name="Liu B."/>
            <person name="Min J."/>
            <person name="Huang Y."/>
            <person name="Wu H."/>
            <person name="Li Z."/>
            <person name="Zhang Y."/>
            <person name="Yin Y."/>
            <person name="Song W."/>
            <person name="Jiang J."/>
            <person name="Jackson S.A."/>
            <person name="Wing R.A."/>
            <person name="Wang J."/>
            <person name="Chen M."/>
        </authorList>
    </citation>
    <scope>NUCLEOTIDE SEQUENCE [LARGE SCALE GENOMIC DNA]</scope>
    <source>
        <strain evidence="2">cv. IRGC 101232</strain>
    </source>
</reference>
<evidence type="ECO:0000313" key="3">
    <source>
        <dbReference type="Proteomes" id="UP000006038"/>
    </source>
</evidence>
<dbReference type="PANTHER" id="PTHR46547">
    <property type="entry name" value="ZINC FINGER PROTEIN GIS"/>
    <property type="match status" value="1"/>
</dbReference>
<dbReference type="Gramene" id="OB06G16150.1">
    <property type="protein sequence ID" value="OB06G16150.1"/>
    <property type="gene ID" value="OB06G16150"/>
</dbReference>
<dbReference type="eggNOG" id="ENOG502R1BM">
    <property type="taxonomic scope" value="Eukaryota"/>
</dbReference>
<dbReference type="InterPro" id="IPR044291">
    <property type="entry name" value="GIS/GIS2/ZFP8"/>
</dbReference>
<feature type="compositionally biased region" description="Basic and acidic residues" evidence="1">
    <location>
        <begin position="29"/>
        <end position="45"/>
    </location>
</feature>
<dbReference type="GO" id="GO:0010090">
    <property type="term" value="P:trichome morphogenesis"/>
    <property type="evidence" value="ECO:0007669"/>
    <property type="project" value="InterPro"/>
</dbReference>
<dbReference type="PANTHER" id="PTHR46547:SF7">
    <property type="entry name" value="ZINC FINGER PROTEIN GIS"/>
    <property type="match status" value="1"/>
</dbReference>
<dbReference type="OMA" id="GQSPEMI"/>
<proteinExistence type="predicted"/>
<dbReference type="HOGENOM" id="CLU_058544_0_1_1"/>
<dbReference type="Proteomes" id="UP000006038">
    <property type="component" value="Chromosome 6"/>
</dbReference>
<dbReference type="GO" id="GO:0003700">
    <property type="term" value="F:DNA-binding transcription factor activity"/>
    <property type="evidence" value="ECO:0007669"/>
    <property type="project" value="InterPro"/>
</dbReference>
<dbReference type="GO" id="GO:0009739">
    <property type="term" value="P:response to gibberellin"/>
    <property type="evidence" value="ECO:0007669"/>
    <property type="project" value="InterPro"/>
</dbReference>
<accession>J3MC71</accession>
<gene>
    <name evidence="2" type="primary">LOC107304329</name>
</gene>
<sequence>MATPHGSMHGGVTASATPVRPADATIRLFGRDVSNDDDQVPKEEGAAEAAGGGAAAGVQARRVDSPWGCRNFPTSQALGGHQNAHKRERQHARRAHLEASLAAHYPDPGRHVYGALFGYGAAHHHHHAAAVLPQYPAVWASSAVPGLYASMARPAYGSGVDVAAGATTGGGGSPGGGGGSAFGTAAGRHGEAAAAALAGCREVSGKDEKVVMSVVTSSLPSLPSSCLSGLPAPEKMGRSELGQEGVVSLELRL</sequence>
<organism evidence="2">
    <name type="scientific">Oryza brachyantha</name>
    <name type="common">malo sina</name>
    <dbReference type="NCBI Taxonomy" id="4533"/>
    <lineage>
        <taxon>Eukaryota</taxon>
        <taxon>Viridiplantae</taxon>
        <taxon>Streptophyta</taxon>
        <taxon>Embryophyta</taxon>
        <taxon>Tracheophyta</taxon>
        <taxon>Spermatophyta</taxon>
        <taxon>Magnoliopsida</taxon>
        <taxon>Liliopsida</taxon>
        <taxon>Poales</taxon>
        <taxon>Poaceae</taxon>
        <taxon>BOP clade</taxon>
        <taxon>Oryzoideae</taxon>
        <taxon>Oryzeae</taxon>
        <taxon>Oryzinae</taxon>
        <taxon>Oryza</taxon>
    </lineage>
</organism>
<dbReference type="AlphaFoldDB" id="J3MC71"/>
<keyword evidence="3" id="KW-1185">Reference proteome</keyword>
<evidence type="ECO:0000313" key="2">
    <source>
        <dbReference type="EnsemblPlants" id="OB06G16150.1"/>
    </source>
</evidence>
<evidence type="ECO:0000256" key="1">
    <source>
        <dbReference type="SAM" id="MobiDB-lite"/>
    </source>
</evidence>
<dbReference type="EnsemblPlants" id="OB06G16150.1">
    <property type="protein sequence ID" value="OB06G16150.1"/>
    <property type="gene ID" value="OB06G16150"/>
</dbReference>
<protein>
    <recommendedName>
        <fullName evidence="4">C2H2-type domain-containing protein</fullName>
    </recommendedName>
</protein>
<feature type="region of interest" description="Disordered" evidence="1">
    <location>
        <begin position="1"/>
        <end position="59"/>
    </location>
</feature>